<evidence type="ECO:0000313" key="2">
    <source>
        <dbReference type="EMBL" id="GMI31107.1"/>
    </source>
</evidence>
<protein>
    <submittedName>
        <fullName evidence="2">Uncharacterized protein</fullName>
    </submittedName>
</protein>
<accession>A0A9W7G3I1</accession>
<dbReference type="AlphaFoldDB" id="A0A9W7G3I1"/>
<feature type="region of interest" description="Disordered" evidence="1">
    <location>
        <begin position="40"/>
        <end position="85"/>
    </location>
</feature>
<comment type="caution">
    <text evidence="2">The sequence shown here is derived from an EMBL/GenBank/DDBJ whole genome shotgun (WGS) entry which is preliminary data.</text>
</comment>
<gene>
    <name evidence="2" type="ORF">TrCOL_g6253</name>
</gene>
<dbReference type="Proteomes" id="UP001165065">
    <property type="component" value="Unassembled WGS sequence"/>
</dbReference>
<sequence length="165" mass="18496">MSGRPTLSRQSSQSFDSLTTLSQNDLLKLLRVKEMETSRLRKSVNSLQDQERSLSLEYEDTSRRARRDEEARVLGAPGSTEKEDVERQAIRELKRVEGRVKVLARAVGVMEELKSFEGVLKDIKKTQGEIRVAEKGVRGLVGKKGIVKGIREVREGNKSTSRGGI</sequence>
<name>A0A9W7G3I1_9STRA</name>
<feature type="compositionally biased region" description="Basic and acidic residues" evidence="1">
    <location>
        <begin position="49"/>
        <end position="72"/>
    </location>
</feature>
<organism evidence="2 3">
    <name type="scientific">Triparma columacea</name>
    <dbReference type="NCBI Taxonomy" id="722753"/>
    <lineage>
        <taxon>Eukaryota</taxon>
        <taxon>Sar</taxon>
        <taxon>Stramenopiles</taxon>
        <taxon>Ochrophyta</taxon>
        <taxon>Bolidophyceae</taxon>
        <taxon>Parmales</taxon>
        <taxon>Triparmaceae</taxon>
        <taxon>Triparma</taxon>
    </lineage>
</organism>
<keyword evidence="3" id="KW-1185">Reference proteome</keyword>
<evidence type="ECO:0000256" key="1">
    <source>
        <dbReference type="SAM" id="MobiDB-lite"/>
    </source>
</evidence>
<proteinExistence type="predicted"/>
<dbReference type="EMBL" id="BRYA01000005">
    <property type="protein sequence ID" value="GMI31107.1"/>
    <property type="molecule type" value="Genomic_DNA"/>
</dbReference>
<reference evidence="3" key="1">
    <citation type="journal article" date="2023" name="Commun. Biol.">
        <title>Genome analysis of Parmales, the sister group of diatoms, reveals the evolutionary specialization of diatoms from phago-mixotrophs to photoautotrophs.</title>
        <authorList>
            <person name="Ban H."/>
            <person name="Sato S."/>
            <person name="Yoshikawa S."/>
            <person name="Yamada K."/>
            <person name="Nakamura Y."/>
            <person name="Ichinomiya M."/>
            <person name="Sato N."/>
            <person name="Blanc-Mathieu R."/>
            <person name="Endo H."/>
            <person name="Kuwata A."/>
            <person name="Ogata H."/>
        </authorList>
    </citation>
    <scope>NUCLEOTIDE SEQUENCE [LARGE SCALE GENOMIC DNA]</scope>
</reference>
<evidence type="ECO:0000313" key="3">
    <source>
        <dbReference type="Proteomes" id="UP001165065"/>
    </source>
</evidence>